<feature type="domain" description="GGDEF" evidence="2">
    <location>
        <begin position="193"/>
        <end position="328"/>
    </location>
</feature>
<dbReference type="EMBL" id="CP155573">
    <property type="protein sequence ID" value="XFO63957.1"/>
    <property type="molecule type" value="Genomic_DNA"/>
</dbReference>
<dbReference type="NCBIfam" id="TIGR00254">
    <property type="entry name" value="GGDEF"/>
    <property type="match status" value="1"/>
</dbReference>
<sequence>MMLIPQGIMFGLAKGTTLVNDKWFSQIEAVSLVSALLLALATPSLLNEWLIGKPLEKMRYFCSKVKQGDYRERLALPNESRDRDDEDSITILMRDMNWMARQIELREQELKQAVETVRESRQHIEKQNQSLAETNAELMVIQGRLNERTTELENAFQKMQVMALTDPLTTIANRRCFFDTLEQQFAALVCNCRPISLVMIDVDRFKTINDTFGHEAGDRVLRELAGIIQKYSRENDLVARIGGEEFTVLLPGADSREAVVVARRIKTAVSSRIFELGDEQRISITVSIGICTLSQTPCFARNNLYNYADQALYHSKNNGRNSISVFDSTIRSVVKVS</sequence>
<reference evidence="3" key="1">
    <citation type="submission" date="2024-05" db="EMBL/GenBank/DDBJ databases">
        <title>Isolation and characterization of Sporomusa carbonis sp. nov., a carboxydotrophic hydrogenogen in the genus of Sporomusa isolated from a charcoal burning pile.</title>
        <authorList>
            <person name="Boeer T."/>
            <person name="Rosenbaum F."/>
            <person name="Eysell L."/>
            <person name="Mueller V."/>
            <person name="Daniel R."/>
            <person name="Poehlein A."/>
        </authorList>
    </citation>
    <scope>NUCLEOTIDE SEQUENCE [LARGE SCALE GENOMIC DNA]</scope>
    <source>
        <strain evidence="3">DSM 10669</strain>
    </source>
</reference>
<dbReference type="PROSITE" id="PS50887">
    <property type="entry name" value="GGDEF"/>
    <property type="match status" value="1"/>
</dbReference>
<dbReference type="SMART" id="SM00267">
    <property type="entry name" value="GGDEF"/>
    <property type="match status" value="1"/>
</dbReference>
<dbReference type="SUPFAM" id="SSF55073">
    <property type="entry name" value="Nucleotide cyclase"/>
    <property type="match status" value="1"/>
</dbReference>
<protein>
    <recommendedName>
        <fullName evidence="2">GGDEF domain-containing protein</fullName>
    </recommendedName>
</protein>
<accession>A0ABZ3IEK9</accession>
<dbReference type="InterPro" id="IPR000160">
    <property type="entry name" value="GGDEF_dom"/>
</dbReference>
<dbReference type="Gene3D" id="3.30.70.270">
    <property type="match status" value="1"/>
</dbReference>
<keyword evidence="1" id="KW-0175">Coiled coil</keyword>
<dbReference type="InterPro" id="IPR043128">
    <property type="entry name" value="Rev_trsase/Diguanyl_cyclase"/>
</dbReference>
<organism evidence="3 4">
    <name type="scientific">Sporomusa silvacetica DSM 10669</name>
    <dbReference type="NCBI Taxonomy" id="1123289"/>
    <lineage>
        <taxon>Bacteria</taxon>
        <taxon>Bacillati</taxon>
        <taxon>Bacillota</taxon>
        <taxon>Negativicutes</taxon>
        <taxon>Selenomonadales</taxon>
        <taxon>Sporomusaceae</taxon>
        <taxon>Sporomusa</taxon>
    </lineage>
</organism>
<evidence type="ECO:0000313" key="4">
    <source>
        <dbReference type="Proteomes" id="UP000216752"/>
    </source>
</evidence>
<dbReference type="InterPro" id="IPR050469">
    <property type="entry name" value="Diguanylate_Cyclase"/>
</dbReference>
<dbReference type="RefSeq" id="WP_094603024.1">
    <property type="nucleotide sequence ID" value="NZ_CP155573.1"/>
</dbReference>
<proteinExistence type="predicted"/>
<name>A0ABZ3IEK9_9FIRM</name>
<dbReference type="CDD" id="cd01949">
    <property type="entry name" value="GGDEF"/>
    <property type="match status" value="1"/>
</dbReference>
<dbReference type="PANTHER" id="PTHR45138">
    <property type="entry name" value="REGULATORY COMPONENTS OF SENSORY TRANSDUCTION SYSTEM"/>
    <property type="match status" value="1"/>
</dbReference>
<dbReference type="Pfam" id="PF00990">
    <property type="entry name" value="GGDEF"/>
    <property type="match status" value="1"/>
</dbReference>
<dbReference type="PANTHER" id="PTHR45138:SF9">
    <property type="entry name" value="DIGUANYLATE CYCLASE DGCM-RELATED"/>
    <property type="match status" value="1"/>
</dbReference>
<gene>
    <name evidence="3" type="ORF">SPSIL_000440</name>
</gene>
<dbReference type="Gene3D" id="6.10.340.10">
    <property type="match status" value="1"/>
</dbReference>
<evidence type="ECO:0000256" key="1">
    <source>
        <dbReference type="SAM" id="Coils"/>
    </source>
</evidence>
<dbReference type="Proteomes" id="UP000216752">
    <property type="component" value="Chromosome"/>
</dbReference>
<evidence type="ECO:0000259" key="2">
    <source>
        <dbReference type="PROSITE" id="PS50887"/>
    </source>
</evidence>
<keyword evidence="4" id="KW-1185">Reference proteome</keyword>
<dbReference type="InterPro" id="IPR029787">
    <property type="entry name" value="Nucleotide_cyclase"/>
</dbReference>
<evidence type="ECO:0000313" key="3">
    <source>
        <dbReference type="EMBL" id="XFO63957.1"/>
    </source>
</evidence>
<feature type="coiled-coil region" evidence="1">
    <location>
        <begin position="100"/>
        <end position="137"/>
    </location>
</feature>